<feature type="domain" description="HAT C-terminal dimerisation" evidence="11">
    <location>
        <begin position="742"/>
        <end position="824"/>
    </location>
</feature>
<evidence type="ECO:0000259" key="10">
    <source>
        <dbReference type="Pfam" id="PF02892"/>
    </source>
</evidence>
<keyword evidence="14" id="KW-1185">Reference proteome</keyword>
<keyword evidence="9" id="KW-0539">Nucleus</keyword>
<dbReference type="InterPro" id="IPR003656">
    <property type="entry name" value="Znf_BED"/>
</dbReference>
<organism evidence="13 14">
    <name type="scientific">Senna tora</name>
    <dbReference type="NCBI Taxonomy" id="362788"/>
    <lineage>
        <taxon>Eukaryota</taxon>
        <taxon>Viridiplantae</taxon>
        <taxon>Streptophyta</taxon>
        <taxon>Embryophyta</taxon>
        <taxon>Tracheophyta</taxon>
        <taxon>Spermatophyta</taxon>
        <taxon>Magnoliopsida</taxon>
        <taxon>eudicotyledons</taxon>
        <taxon>Gunneridae</taxon>
        <taxon>Pentapetalae</taxon>
        <taxon>rosids</taxon>
        <taxon>fabids</taxon>
        <taxon>Fabales</taxon>
        <taxon>Fabaceae</taxon>
        <taxon>Caesalpinioideae</taxon>
        <taxon>Cassia clade</taxon>
        <taxon>Senna</taxon>
    </lineage>
</organism>
<dbReference type="GO" id="GO:0008270">
    <property type="term" value="F:zinc ion binding"/>
    <property type="evidence" value="ECO:0007669"/>
    <property type="project" value="UniProtKB-KW"/>
</dbReference>
<dbReference type="OrthoDB" id="1382457at2759"/>
<keyword evidence="3" id="KW-0479">Metal-binding</keyword>
<evidence type="ECO:0000256" key="6">
    <source>
        <dbReference type="ARBA" id="ARBA00023015"/>
    </source>
</evidence>
<dbReference type="InterPro" id="IPR025525">
    <property type="entry name" value="hAT-like_transposase_RNase-H"/>
</dbReference>
<dbReference type="InterPro" id="IPR052035">
    <property type="entry name" value="ZnF_BED_domain_contain"/>
</dbReference>
<dbReference type="EMBL" id="JAAIUW010000013">
    <property type="protein sequence ID" value="KAF7801910.1"/>
    <property type="molecule type" value="Genomic_DNA"/>
</dbReference>
<evidence type="ECO:0000256" key="2">
    <source>
        <dbReference type="ARBA" id="ARBA00011738"/>
    </source>
</evidence>
<keyword evidence="8" id="KW-0804">Transcription</keyword>
<evidence type="ECO:0000259" key="11">
    <source>
        <dbReference type="Pfam" id="PF05699"/>
    </source>
</evidence>
<name>A0A834SD49_9FABA</name>
<sequence>MGGMVQVKVKWEGPNIFPKSLRLASPLPTSLSVSLSDSPSPVIGQRLTGVPTRPLPTGHLSLSLSQTSSRLCFTEVTHASRDHVFASRATGSGFGFTASITPHGLSLTLSPASPLPTSLSVSLSDFTPLLHGKPTPASTPCDQASFATPSTCDLALASTSVFPASSITKVQLWLRKKKKLHQLHKAPKLEVHQHLLPHQLIVVVKRNNNQMNKHKRRRCACNYCGKTYACGNKSHGTSNLSRHLTECPKNPDRQVDKKQKTLTYEKKPEEDGDPVGKLKIDTFDQHECRMALAQMIIVDELPFRFVENEGFRLYSNKLQPKFVVPSRTTVARDCFDLFLMEKGKLKSILSSNSQMISITTDTWTSIHNLNYMCVTGHYIDDSWTLNKKILGFFLIADHKGETIGKALEKCLKDWGIAKICTITVDNASSNNVAISYLVRRLSDWNCITILNGDFMHLRCCAHILNLIVNDGLKEVDSSIARIRASCKFVKSSPARLATFNRCVADANINFKSIVKLDVPTRWNSTYLMLETAEKYEKAFSHLEFDDSAFVSALENEGGPPTSDNWGRARIFIKFLKVFYEATLSFPGSLHVTCITFFQKLCDINKLLKKWSESEDRLLNNMAKNTKSKLDKYWDGGDNMNYLLFVAVVLDPCNKLAYVEFCFRRMYGSNQCASMLDKLRGILNKLFEYYQVLYPLPVDTGDSSCLSTDITSEGGGDDDDDGSWSSEFYFQVKKKQNDDKKNELERYLDDDVEFNYDGFDILKWWKSKTVKYPILSRIARDVLAIPISTVSSESAFSTGGRVLDPVRSSLNPTTVESLICAQNWLRTPKKEIDLRSSMDEIERIEAELVEIAKAQQV</sequence>
<protein>
    <submittedName>
        <fullName evidence="13">Zinc finger BED domain-containing protein RICESLEEPER 2-like</fullName>
    </submittedName>
</protein>
<dbReference type="PANTHER" id="PTHR46481:SF2">
    <property type="entry name" value="BED-TYPE DOMAIN-CONTAINING PROTEIN"/>
    <property type="match status" value="1"/>
</dbReference>
<dbReference type="InterPro" id="IPR012337">
    <property type="entry name" value="RNaseH-like_sf"/>
</dbReference>
<feature type="domain" description="hAT-like transposase RNase-H fold" evidence="12">
    <location>
        <begin position="589"/>
        <end position="689"/>
    </location>
</feature>
<evidence type="ECO:0000313" key="14">
    <source>
        <dbReference type="Proteomes" id="UP000634136"/>
    </source>
</evidence>
<dbReference type="AlphaFoldDB" id="A0A834SD49"/>
<dbReference type="SMART" id="SM00614">
    <property type="entry name" value="ZnF_BED"/>
    <property type="match status" value="1"/>
</dbReference>
<dbReference type="GO" id="GO:0005634">
    <property type="term" value="C:nucleus"/>
    <property type="evidence" value="ECO:0007669"/>
    <property type="project" value="UniProtKB-SubCell"/>
</dbReference>
<evidence type="ECO:0000256" key="8">
    <source>
        <dbReference type="ARBA" id="ARBA00023163"/>
    </source>
</evidence>
<gene>
    <name evidence="13" type="ORF">G2W53_041021</name>
</gene>
<evidence type="ECO:0000259" key="12">
    <source>
        <dbReference type="Pfam" id="PF14372"/>
    </source>
</evidence>
<evidence type="ECO:0000256" key="4">
    <source>
        <dbReference type="ARBA" id="ARBA00022771"/>
    </source>
</evidence>
<evidence type="ECO:0000256" key="9">
    <source>
        <dbReference type="ARBA" id="ARBA00023242"/>
    </source>
</evidence>
<comment type="caution">
    <text evidence="13">The sequence shown here is derived from an EMBL/GenBank/DDBJ whole genome shotgun (WGS) entry which is preliminary data.</text>
</comment>
<dbReference type="PANTHER" id="PTHR46481">
    <property type="entry name" value="ZINC FINGER BED DOMAIN-CONTAINING PROTEIN 4"/>
    <property type="match status" value="1"/>
</dbReference>
<dbReference type="GO" id="GO:0003677">
    <property type="term" value="F:DNA binding"/>
    <property type="evidence" value="ECO:0007669"/>
    <property type="project" value="UniProtKB-KW"/>
</dbReference>
<dbReference type="SUPFAM" id="SSF53098">
    <property type="entry name" value="Ribonuclease H-like"/>
    <property type="match status" value="1"/>
</dbReference>
<dbReference type="Pfam" id="PF14372">
    <property type="entry name" value="hAT-like_RNase-H"/>
    <property type="match status" value="1"/>
</dbReference>
<evidence type="ECO:0000256" key="5">
    <source>
        <dbReference type="ARBA" id="ARBA00022833"/>
    </source>
</evidence>
<dbReference type="Proteomes" id="UP000634136">
    <property type="component" value="Unassembled WGS sequence"/>
</dbReference>
<dbReference type="Pfam" id="PF05699">
    <property type="entry name" value="Dimer_Tnp_hAT"/>
    <property type="match status" value="1"/>
</dbReference>
<evidence type="ECO:0000313" key="13">
    <source>
        <dbReference type="EMBL" id="KAF7801910.1"/>
    </source>
</evidence>
<accession>A0A834SD49</accession>
<dbReference type="SUPFAM" id="SSF140996">
    <property type="entry name" value="Hermes dimerisation domain"/>
    <property type="match status" value="1"/>
</dbReference>
<keyword evidence="7" id="KW-0238">DNA-binding</keyword>
<comment type="subcellular location">
    <subcellularLocation>
        <location evidence="1">Nucleus</location>
    </subcellularLocation>
</comment>
<evidence type="ECO:0000256" key="3">
    <source>
        <dbReference type="ARBA" id="ARBA00022723"/>
    </source>
</evidence>
<dbReference type="GO" id="GO:0046983">
    <property type="term" value="F:protein dimerization activity"/>
    <property type="evidence" value="ECO:0007669"/>
    <property type="project" value="InterPro"/>
</dbReference>
<proteinExistence type="predicted"/>
<keyword evidence="5" id="KW-0862">Zinc</keyword>
<dbReference type="Pfam" id="PF02892">
    <property type="entry name" value="zf-BED"/>
    <property type="match status" value="1"/>
</dbReference>
<reference evidence="13" key="1">
    <citation type="submission" date="2020-09" db="EMBL/GenBank/DDBJ databases">
        <title>Genome-Enabled Discovery of Anthraquinone Biosynthesis in Senna tora.</title>
        <authorList>
            <person name="Kang S.-H."/>
            <person name="Pandey R.P."/>
            <person name="Lee C.-M."/>
            <person name="Sim J.-S."/>
            <person name="Jeong J.-T."/>
            <person name="Choi B.-S."/>
            <person name="Jung M."/>
            <person name="Ginzburg D."/>
            <person name="Zhao K."/>
            <person name="Won S.Y."/>
            <person name="Oh T.-J."/>
            <person name="Yu Y."/>
            <person name="Kim N.-H."/>
            <person name="Lee O.R."/>
            <person name="Lee T.-H."/>
            <person name="Bashyal P."/>
            <person name="Kim T.-S."/>
            <person name="Lee W.-H."/>
            <person name="Kawkins C."/>
            <person name="Kim C.-K."/>
            <person name="Kim J.S."/>
            <person name="Ahn B.O."/>
            <person name="Rhee S.Y."/>
            <person name="Sohng J.K."/>
        </authorList>
    </citation>
    <scope>NUCLEOTIDE SEQUENCE</scope>
    <source>
        <tissue evidence="13">Leaf</tissue>
    </source>
</reference>
<keyword evidence="6" id="KW-0805">Transcription regulation</keyword>
<feature type="domain" description="BED-type" evidence="10">
    <location>
        <begin position="216"/>
        <end position="246"/>
    </location>
</feature>
<evidence type="ECO:0000256" key="1">
    <source>
        <dbReference type="ARBA" id="ARBA00004123"/>
    </source>
</evidence>
<dbReference type="InterPro" id="IPR008906">
    <property type="entry name" value="HATC_C_dom"/>
</dbReference>
<comment type="subunit">
    <text evidence="2">Homodimer.</text>
</comment>
<keyword evidence="4" id="KW-0863">Zinc-finger</keyword>
<evidence type="ECO:0000256" key="7">
    <source>
        <dbReference type="ARBA" id="ARBA00023125"/>
    </source>
</evidence>